<comment type="cofactor">
    <cofactor evidence="1">
        <name>Ca(2+)</name>
        <dbReference type="ChEBI" id="CHEBI:29108"/>
    </cofactor>
</comment>
<feature type="region of interest" description="Disordered" evidence="7">
    <location>
        <begin position="532"/>
        <end position="552"/>
    </location>
</feature>
<organism evidence="10">
    <name type="scientific">Dissoconium aciculare CBS 342.82</name>
    <dbReference type="NCBI Taxonomy" id="1314786"/>
    <lineage>
        <taxon>Eukaryota</taxon>
        <taxon>Fungi</taxon>
        <taxon>Dikarya</taxon>
        <taxon>Ascomycota</taxon>
        <taxon>Pezizomycotina</taxon>
        <taxon>Dothideomycetes</taxon>
        <taxon>Dothideomycetidae</taxon>
        <taxon>Mycosphaerellales</taxon>
        <taxon>Dissoconiaceae</taxon>
        <taxon>Dissoconium</taxon>
    </lineage>
</organism>
<dbReference type="SUPFAM" id="SSF51445">
    <property type="entry name" value="(Trans)glycosidases"/>
    <property type="match status" value="1"/>
</dbReference>
<protein>
    <submittedName>
        <fullName evidence="10">Glycoside hydrolase family 13 protein</fullName>
    </submittedName>
</protein>
<dbReference type="GO" id="GO:0005509">
    <property type="term" value="F:calcium ion binding"/>
    <property type="evidence" value="ECO:0007669"/>
    <property type="project" value="InterPro"/>
</dbReference>
<evidence type="ECO:0000256" key="7">
    <source>
        <dbReference type="SAM" id="MobiDB-lite"/>
    </source>
</evidence>
<dbReference type="Pfam" id="PF00128">
    <property type="entry name" value="Alpha-amylase"/>
    <property type="match status" value="1"/>
</dbReference>
<keyword evidence="6" id="KW-0326">Glycosidase</keyword>
<evidence type="ECO:0000313" key="9">
    <source>
        <dbReference type="Proteomes" id="UP000504637"/>
    </source>
</evidence>
<feature type="domain" description="Glycosyl hydrolase family 13 catalytic" evidence="8">
    <location>
        <begin position="7"/>
        <end position="442"/>
    </location>
</feature>
<dbReference type="AlphaFoldDB" id="A0A6J3LVY4"/>
<evidence type="ECO:0000256" key="4">
    <source>
        <dbReference type="ARBA" id="ARBA00022801"/>
    </source>
</evidence>
<dbReference type="GO" id="GO:0005975">
    <property type="term" value="P:carbohydrate metabolic process"/>
    <property type="evidence" value="ECO:0007669"/>
    <property type="project" value="InterPro"/>
</dbReference>
<gene>
    <name evidence="10" type="ORF">K489DRAFT_390548</name>
</gene>
<evidence type="ECO:0000256" key="6">
    <source>
        <dbReference type="ARBA" id="ARBA00023295"/>
    </source>
</evidence>
<sequence>MPTVENRLLLQAFEWHTPSQPPAPHETHSPNSLWSRLNRVLPHLANLGVTSIWLPPGCKANNPNSNGYDCYDLWDLGEFDQKWARSTHWGSREELQDLLDTARKSGDNGIDIIWDAVLSHKTAGDATEETWAVEVDKDDRRVETCRPRMIEAWLKYDFPGREREGMKYSAFRWRAEHFNGTDWDQKAQKNAIFKLIDDPATLRPGKNWADDVTTEELGNYDYLMFSNIYYKHPDVREEILRWGRWMVTDVGIPNFRLDAAQHISRNFIRDWIAVVQATSRDKYGRDAMIIGEIWCPHVSRQIRWLDAVTPPDSSAVLAYTYDTPLLNSFSRVSGDVLIGSRNADLRTLLSGPGHPDGRALVSLRPAQAVTCVSNHDTQAGQSSFTPIDSSLKALFYAFILLRQDGLPCVFWGDLVGIQGPHAEGPACKVPISSSERKTAYESGSQPPMTDGVLPSLMLARRYFAYGPQRDYFDSMSCIGWTRAGTADRPGCVVIMSIALHGMRTYKKMAAGCAGERWVDVLQKEEDRAVVSNQKCTHVQDNPNPNPNADQTT</sequence>
<dbReference type="RefSeq" id="XP_033456967.1">
    <property type="nucleotide sequence ID" value="XM_033606611.1"/>
</dbReference>
<proteinExistence type="inferred from homology"/>
<keyword evidence="3" id="KW-0479">Metal-binding</keyword>
<dbReference type="Proteomes" id="UP000504637">
    <property type="component" value="Unplaced"/>
</dbReference>
<dbReference type="Gene3D" id="3.20.20.80">
    <property type="entry name" value="Glycosidases"/>
    <property type="match status" value="1"/>
</dbReference>
<dbReference type="NCBIfam" id="NF006969">
    <property type="entry name" value="PRK09441.1-2"/>
    <property type="match status" value="1"/>
</dbReference>
<dbReference type="SUPFAM" id="SSF51011">
    <property type="entry name" value="Glycosyl hydrolase domain"/>
    <property type="match status" value="1"/>
</dbReference>
<dbReference type="OrthoDB" id="550577at2759"/>
<dbReference type="InterPro" id="IPR006047">
    <property type="entry name" value="GH13_cat_dom"/>
</dbReference>
<keyword evidence="4 10" id="KW-0378">Hydrolase</keyword>
<dbReference type="InterPro" id="IPR013776">
    <property type="entry name" value="A-amylase_thermo"/>
</dbReference>
<evidence type="ECO:0000256" key="2">
    <source>
        <dbReference type="ARBA" id="ARBA00008061"/>
    </source>
</evidence>
<comment type="similarity">
    <text evidence="2">Belongs to the glycosyl hydrolase 13 family.</text>
</comment>
<evidence type="ECO:0000256" key="1">
    <source>
        <dbReference type="ARBA" id="ARBA00001913"/>
    </source>
</evidence>
<dbReference type="CDD" id="cd11318">
    <property type="entry name" value="AmyAc_bac_fung_AmyA"/>
    <property type="match status" value="1"/>
</dbReference>
<dbReference type="PIRSF" id="PIRSF001021">
    <property type="entry name" value="Alph-amls_thrmst"/>
    <property type="match status" value="1"/>
</dbReference>
<keyword evidence="5" id="KW-0119">Carbohydrate metabolism</keyword>
<reference evidence="10" key="1">
    <citation type="submission" date="2020-01" db="EMBL/GenBank/DDBJ databases">
        <authorList>
            <consortium name="DOE Joint Genome Institute"/>
            <person name="Haridas S."/>
            <person name="Albert R."/>
            <person name="Binder M."/>
            <person name="Bloem J."/>
            <person name="Labutti K."/>
            <person name="Salamov A."/>
            <person name="Andreopoulos B."/>
            <person name="Baker S.E."/>
            <person name="Barry K."/>
            <person name="Bills G."/>
            <person name="Bluhm B.H."/>
            <person name="Cannon C."/>
            <person name="Castanera R."/>
            <person name="Culley D.E."/>
            <person name="Daum C."/>
            <person name="Ezra D."/>
            <person name="Gonzalez J.B."/>
            <person name="Henrissat B."/>
            <person name="Kuo A."/>
            <person name="Liang C."/>
            <person name="Lipzen A."/>
            <person name="Lutzoni F."/>
            <person name="Magnuson J."/>
            <person name="Mondo S."/>
            <person name="Nolan M."/>
            <person name="Ohm R."/>
            <person name="Pangilinan J."/>
            <person name="Park H.-J."/>
            <person name="Ramirez L."/>
            <person name="Alfaro M."/>
            <person name="Sun H."/>
            <person name="Tritt A."/>
            <person name="Yoshinaga Y."/>
            <person name="Zwiers L.-H."/>
            <person name="Turgeon B.G."/>
            <person name="Goodwin S.B."/>
            <person name="Spatafora J.W."/>
            <person name="Crous P.W."/>
            <person name="Grigoriev I.V."/>
        </authorList>
    </citation>
    <scope>NUCLEOTIDE SEQUENCE</scope>
    <source>
        <strain evidence="10">CBS 342.82</strain>
    </source>
</reference>
<reference evidence="10" key="2">
    <citation type="submission" date="2020-04" db="EMBL/GenBank/DDBJ databases">
        <authorList>
            <consortium name="NCBI Genome Project"/>
        </authorList>
    </citation>
    <scope>NUCLEOTIDE SEQUENCE</scope>
    <source>
        <strain evidence="10">CBS 342.82</strain>
    </source>
</reference>
<dbReference type="GeneID" id="54364411"/>
<evidence type="ECO:0000259" key="8">
    <source>
        <dbReference type="SMART" id="SM00642"/>
    </source>
</evidence>
<evidence type="ECO:0000313" key="10">
    <source>
        <dbReference type="RefSeq" id="XP_033456967.1"/>
    </source>
</evidence>
<keyword evidence="9" id="KW-1185">Reference proteome</keyword>
<dbReference type="PANTHER" id="PTHR43447">
    <property type="entry name" value="ALPHA-AMYLASE"/>
    <property type="match status" value="1"/>
</dbReference>
<evidence type="ECO:0000256" key="3">
    <source>
        <dbReference type="ARBA" id="ARBA00022723"/>
    </source>
</evidence>
<dbReference type="Gene3D" id="2.40.30.140">
    <property type="match status" value="1"/>
</dbReference>
<dbReference type="GO" id="GO:0004553">
    <property type="term" value="F:hydrolase activity, hydrolyzing O-glycosyl compounds"/>
    <property type="evidence" value="ECO:0007669"/>
    <property type="project" value="InterPro"/>
</dbReference>
<dbReference type="InterPro" id="IPR017853">
    <property type="entry name" value="GH"/>
</dbReference>
<dbReference type="InterPro" id="IPR013780">
    <property type="entry name" value="Glyco_hydro_b"/>
</dbReference>
<name>A0A6J3LVY4_9PEZI</name>
<dbReference type="SMART" id="SM00642">
    <property type="entry name" value="Aamy"/>
    <property type="match status" value="1"/>
</dbReference>
<evidence type="ECO:0000256" key="5">
    <source>
        <dbReference type="ARBA" id="ARBA00023277"/>
    </source>
</evidence>
<reference evidence="10" key="3">
    <citation type="submission" date="2025-08" db="UniProtKB">
        <authorList>
            <consortium name="RefSeq"/>
        </authorList>
    </citation>
    <scope>IDENTIFICATION</scope>
    <source>
        <strain evidence="10">CBS 342.82</strain>
    </source>
</reference>
<dbReference type="Gene3D" id="2.60.40.1180">
    <property type="entry name" value="Golgi alpha-mannosidase II"/>
    <property type="match status" value="1"/>
</dbReference>
<accession>A0A6J3LVY4</accession>